<dbReference type="InterPro" id="IPR010287">
    <property type="entry name" value="DUF892_YciF-like"/>
</dbReference>
<keyword evidence="2" id="KW-1185">Reference proteome</keyword>
<dbReference type="OrthoDB" id="7563896at2"/>
<dbReference type="SUPFAM" id="SSF47240">
    <property type="entry name" value="Ferritin-like"/>
    <property type="match status" value="1"/>
</dbReference>
<dbReference type="Gene3D" id="1.20.1260.10">
    <property type="match status" value="1"/>
</dbReference>
<evidence type="ECO:0000313" key="1">
    <source>
        <dbReference type="EMBL" id="MXO76065.1"/>
    </source>
</evidence>
<name>A0A6I4TJ30_9SPHN</name>
<comment type="caution">
    <text evidence="1">The sequence shown here is derived from an EMBL/GenBank/DDBJ whole genome shotgun (WGS) entry which is preliminary data.</text>
</comment>
<dbReference type="Pfam" id="PF05974">
    <property type="entry name" value="DUF892"/>
    <property type="match status" value="1"/>
</dbReference>
<dbReference type="Proteomes" id="UP000439522">
    <property type="component" value="Unassembled WGS sequence"/>
</dbReference>
<gene>
    <name evidence="1" type="ORF">GRI40_12650</name>
</gene>
<reference evidence="1 2" key="1">
    <citation type="submission" date="2019-12" db="EMBL/GenBank/DDBJ databases">
        <title>Genomic-based taxomic classification of the family Erythrobacteraceae.</title>
        <authorList>
            <person name="Xu L."/>
        </authorList>
    </citation>
    <scope>NUCLEOTIDE SEQUENCE [LARGE SCALE GENOMIC DNA]</scope>
    <source>
        <strain evidence="1 2">100921-2</strain>
    </source>
</reference>
<dbReference type="RefSeq" id="WP_160611890.1">
    <property type="nucleotide sequence ID" value="NZ_WTZA01000002.1"/>
</dbReference>
<dbReference type="AlphaFoldDB" id="A0A6I4TJ30"/>
<proteinExistence type="predicted"/>
<dbReference type="InterPro" id="IPR012347">
    <property type="entry name" value="Ferritin-like"/>
</dbReference>
<evidence type="ECO:0000313" key="2">
    <source>
        <dbReference type="Proteomes" id="UP000439522"/>
    </source>
</evidence>
<dbReference type="InterPro" id="IPR009078">
    <property type="entry name" value="Ferritin-like_SF"/>
</dbReference>
<organism evidence="1 2">
    <name type="scientific">Tsuneonella aeria</name>
    <dbReference type="NCBI Taxonomy" id="1837929"/>
    <lineage>
        <taxon>Bacteria</taxon>
        <taxon>Pseudomonadati</taxon>
        <taxon>Pseudomonadota</taxon>
        <taxon>Alphaproteobacteria</taxon>
        <taxon>Sphingomonadales</taxon>
        <taxon>Erythrobacteraceae</taxon>
        <taxon>Tsuneonella</taxon>
    </lineage>
</organism>
<sequence>MAEVETTRDLLVMALQDLHDGERAMVERLGTVQGNLADDALRTIVAEDEDRSARQRDALTQALGTLDADAGDTENIWLRAILDDADNDAETIARGPLRDIAIAGALRKGKQSQRVSYETAIALARKLGKKDADTALSRMAQEAEDTDTALAQALALLSTGL</sequence>
<protein>
    <submittedName>
        <fullName evidence="1">DUF892 family protein</fullName>
    </submittedName>
</protein>
<accession>A0A6I4TJ30</accession>
<dbReference type="EMBL" id="WTZA01000002">
    <property type="protein sequence ID" value="MXO76065.1"/>
    <property type="molecule type" value="Genomic_DNA"/>
</dbReference>